<organism evidence="2 3">
    <name type="scientific">Nocardia thailandica</name>
    <dbReference type="NCBI Taxonomy" id="257275"/>
    <lineage>
        <taxon>Bacteria</taxon>
        <taxon>Bacillati</taxon>
        <taxon>Actinomycetota</taxon>
        <taxon>Actinomycetes</taxon>
        <taxon>Mycobacteriales</taxon>
        <taxon>Nocardiaceae</taxon>
        <taxon>Nocardia</taxon>
    </lineage>
</organism>
<accession>A0ABW6PWC3</accession>
<name>A0ABW6PWC3_9NOCA</name>
<dbReference type="EMBL" id="JBIAMX010000025">
    <property type="protein sequence ID" value="MFF0546730.1"/>
    <property type="molecule type" value="Genomic_DNA"/>
</dbReference>
<dbReference type="RefSeq" id="WP_387702964.1">
    <property type="nucleotide sequence ID" value="NZ_JBIAMX010000025.1"/>
</dbReference>
<evidence type="ECO:0000256" key="1">
    <source>
        <dbReference type="SAM" id="MobiDB-lite"/>
    </source>
</evidence>
<feature type="region of interest" description="Disordered" evidence="1">
    <location>
        <begin position="1"/>
        <end position="36"/>
    </location>
</feature>
<evidence type="ECO:0000313" key="2">
    <source>
        <dbReference type="EMBL" id="MFF0546730.1"/>
    </source>
</evidence>
<feature type="region of interest" description="Disordered" evidence="1">
    <location>
        <begin position="526"/>
        <end position="561"/>
    </location>
</feature>
<feature type="compositionally biased region" description="Basic residues" evidence="1">
    <location>
        <begin position="10"/>
        <end position="19"/>
    </location>
</feature>
<gene>
    <name evidence="2" type="ORF">ACFYTF_28230</name>
</gene>
<proteinExistence type="predicted"/>
<evidence type="ECO:0000313" key="3">
    <source>
        <dbReference type="Proteomes" id="UP001601444"/>
    </source>
</evidence>
<dbReference type="Proteomes" id="UP001601444">
    <property type="component" value="Unassembled WGS sequence"/>
</dbReference>
<reference evidence="2 3" key="1">
    <citation type="submission" date="2024-10" db="EMBL/GenBank/DDBJ databases">
        <title>The Natural Products Discovery Center: Release of the First 8490 Sequenced Strains for Exploring Actinobacteria Biosynthetic Diversity.</title>
        <authorList>
            <person name="Kalkreuter E."/>
            <person name="Kautsar S.A."/>
            <person name="Yang D."/>
            <person name="Bader C.D."/>
            <person name="Teijaro C.N."/>
            <person name="Fluegel L."/>
            <person name="Davis C.M."/>
            <person name="Simpson J.R."/>
            <person name="Lauterbach L."/>
            <person name="Steele A.D."/>
            <person name="Gui C."/>
            <person name="Meng S."/>
            <person name="Li G."/>
            <person name="Viehrig K."/>
            <person name="Ye F."/>
            <person name="Su P."/>
            <person name="Kiefer A.F."/>
            <person name="Nichols A."/>
            <person name="Cepeda A.J."/>
            <person name="Yan W."/>
            <person name="Fan B."/>
            <person name="Jiang Y."/>
            <person name="Adhikari A."/>
            <person name="Zheng C.-J."/>
            <person name="Schuster L."/>
            <person name="Cowan T.M."/>
            <person name="Smanski M.J."/>
            <person name="Chevrette M.G."/>
            <person name="De Carvalho L.P.S."/>
            <person name="Shen B."/>
        </authorList>
    </citation>
    <scope>NUCLEOTIDE SEQUENCE [LARGE SCALE GENOMIC DNA]</scope>
    <source>
        <strain evidence="2 3">NPDC004045</strain>
    </source>
</reference>
<comment type="caution">
    <text evidence="2">The sequence shown here is derived from an EMBL/GenBank/DDBJ whole genome shotgun (WGS) entry which is preliminary data.</text>
</comment>
<sequence>MRGEFAPARKLARSRRRVARCPGEQPSAGPTPARHPYFAKSVTVPARLGAALSSPSTVRRTAVSVHASTVSPTTTLATYSVEPGFDWHDLTLSASDVTGAKPPSDEPATKSVTAVPDTRSFLDAIEAIELTFDTDRKAAITMFRPALDLATDADWDLLDFMVECFTLYPRESALLRLRARWSAGDETERERLVRLVPDTDPGLHSHDNHALAQLIETRARTNKTSVAEEFAKFQVQLAAAEMPRQSIRTWRNPLPRLTMPASRRIDAARLDPEQIRARVLARGKRRPAEPEPAEVTAYMRESLFVDTDVVEQARLRQRWAELIARGVTFTAGAPRGWTPRRPGDRAPLPAELSEAMWDHQYCVHVADQRDHDRALAGETVKSPEHSHAWAAERTGLRSRADRREGFVFQGNGLDDFATAMTPVAGWRCVSCFIERPTTDQRPIHVRDGVMRSDDGLCDYCRSDNRTGLPALPDGFTVTNLAVAYCTYFVEHYHDAAYRLITEVCRRAPEWLIAVIDKFLAAHPDLPGAPPQVEDDADPEYISAPTASKRRRGPVVPPGQRPGRCEGCTRYTPVHDDGFCTQCRVHLGLHIPTPRERRLVAA</sequence>
<protein>
    <submittedName>
        <fullName evidence="2">Uncharacterized protein</fullName>
    </submittedName>
</protein>
<keyword evidence="3" id="KW-1185">Reference proteome</keyword>